<reference evidence="3" key="1">
    <citation type="submission" date="2021-03" db="EMBL/GenBank/DDBJ databases">
        <title>Taxonomic study of Clostridium polyendosporum from meadow-gley soil under rice.</title>
        <authorList>
            <person name="Kobayashi H."/>
            <person name="Tanizawa Y."/>
            <person name="Yagura M."/>
        </authorList>
    </citation>
    <scope>NUCLEOTIDE SEQUENCE</scope>
    <source>
        <strain evidence="3">JCM 30710</strain>
    </source>
</reference>
<evidence type="ECO:0000313" key="4">
    <source>
        <dbReference type="Proteomes" id="UP000679179"/>
    </source>
</evidence>
<dbReference type="Gene3D" id="3.40.50.720">
    <property type="entry name" value="NAD(P)-binding Rossmann-like Domain"/>
    <property type="match status" value="1"/>
</dbReference>
<comment type="similarity">
    <text evidence="1">Belongs to the NAD(P)-dependent epimerase/dehydratase family.</text>
</comment>
<dbReference type="InterPro" id="IPR001509">
    <property type="entry name" value="Epimerase_deHydtase"/>
</dbReference>
<name>A0A919S1U9_9CLOT</name>
<evidence type="ECO:0000313" key="3">
    <source>
        <dbReference type="EMBL" id="GIM30232.1"/>
    </source>
</evidence>
<sequence length="304" mass="34258">MKILVTGGAGFIGSHIVDLYIGLGHEVCIVDDMSHGKEENVNSNAKLYKLDIRDKELYKIFQEEKFDVVCHQAAQISVPHSIDDPFLDADINVMGTLNILECCKKYGVKKVIYPASAAIFGEPQYLPVDEKHPLNMQCGYGVTKHTVEHYLDVYYKLFGIKYTVFRYANVYGPRQDATGEGGVVAIFSEKFLANEAPYIFGDGEQTRDFVYVKDVAKANAEALEGLDNEIFNVSTNVEVSVNDLFNIFNELTSSNLEPVYKEERAGDIKYSYMTYEKISKACGWKPEYSLKEGLDETIAFYKSK</sequence>
<gene>
    <name evidence="3" type="ORF">CPJCM30710_28980</name>
</gene>
<feature type="domain" description="NAD-dependent epimerase/dehydratase" evidence="2">
    <location>
        <begin position="3"/>
        <end position="233"/>
    </location>
</feature>
<keyword evidence="4" id="KW-1185">Reference proteome</keyword>
<dbReference type="InterPro" id="IPR036291">
    <property type="entry name" value="NAD(P)-bd_dom_sf"/>
</dbReference>
<comment type="caution">
    <text evidence="3">The sequence shown here is derived from an EMBL/GenBank/DDBJ whole genome shotgun (WGS) entry which is preliminary data.</text>
</comment>
<dbReference type="SUPFAM" id="SSF51735">
    <property type="entry name" value="NAD(P)-binding Rossmann-fold domains"/>
    <property type="match status" value="1"/>
</dbReference>
<protein>
    <submittedName>
        <fullName evidence="3">UDP-glucose 4-epimerase</fullName>
    </submittedName>
</protein>
<dbReference type="AlphaFoldDB" id="A0A919S1U9"/>
<dbReference type="RefSeq" id="WP_212904911.1">
    <property type="nucleotide sequence ID" value="NZ_BOPZ01000031.1"/>
</dbReference>
<dbReference type="Proteomes" id="UP000679179">
    <property type="component" value="Unassembled WGS sequence"/>
</dbReference>
<organism evidence="3 4">
    <name type="scientific">Clostridium polyendosporum</name>
    <dbReference type="NCBI Taxonomy" id="69208"/>
    <lineage>
        <taxon>Bacteria</taxon>
        <taxon>Bacillati</taxon>
        <taxon>Bacillota</taxon>
        <taxon>Clostridia</taxon>
        <taxon>Eubacteriales</taxon>
        <taxon>Clostridiaceae</taxon>
        <taxon>Clostridium</taxon>
    </lineage>
</organism>
<accession>A0A919S1U9</accession>
<proteinExistence type="inferred from homology"/>
<dbReference type="PANTHER" id="PTHR43000">
    <property type="entry name" value="DTDP-D-GLUCOSE 4,6-DEHYDRATASE-RELATED"/>
    <property type="match status" value="1"/>
</dbReference>
<dbReference type="Pfam" id="PF01370">
    <property type="entry name" value="Epimerase"/>
    <property type="match status" value="1"/>
</dbReference>
<evidence type="ECO:0000256" key="1">
    <source>
        <dbReference type="ARBA" id="ARBA00007637"/>
    </source>
</evidence>
<evidence type="ECO:0000259" key="2">
    <source>
        <dbReference type="Pfam" id="PF01370"/>
    </source>
</evidence>
<dbReference type="EMBL" id="BOPZ01000031">
    <property type="protein sequence ID" value="GIM30232.1"/>
    <property type="molecule type" value="Genomic_DNA"/>
</dbReference>